<feature type="domain" description="HTH arsR-type" evidence="4">
    <location>
        <begin position="1"/>
        <end position="93"/>
    </location>
</feature>
<dbReference type="GO" id="GO:0003700">
    <property type="term" value="F:DNA-binding transcription factor activity"/>
    <property type="evidence" value="ECO:0007669"/>
    <property type="project" value="InterPro"/>
</dbReference>
<dbReference type="Pfam" id="PF01022">
    <property type="entry name" value="HTH_5"/>
    <property type="match status" value="1"/>
</dbReference>
<organism evidence="5 6">
    <name type="scientific">Serinicoccus chungangensis</name>
    <dbReference type="NCBI Taxonomy" id="767452"/>
    <lineage>
        <taxon>Bacteria</taxon>
        <taxon>Bacillati</taxon>
        <taxon>Actinomycetota</taxon>
        <taxon>Actinomycetes</taxon>
        <taxon>Micrococcales</taxon>
        <taxon>Ornithinimicrobiaceae</taxon>
        <taxon>Serinicoccus</taxon>
    </lineage>
</organism>
<accession>A0A0W8I2M4</accession>
<evidence type="ECO:0000313" key="5">
    <source>
        <dbReference type="EMBL" id="KUG51997.1"/>
    </source>
</evidence>
<proteinExistence type="predicted"/>
<dbReference type="OrthoDB" id="3628603at2"/>
<evidence type="ECO:0000313" key="6">
    <source>
        <dbReference type="Proteomes" id="UP000054837"/>
    </source>
</evidence>
<dbReference type="PANTHER" id="PTHR33154">
    <property type="entry name" value="TRANSCRIPTIONAL REGULATOR, ARSR FAMILY"/>
    <property type="match status" value="1"/>
</dbReference>
<dbReference type="STRING" id="767452.AVL62_08710"/>
<sequence length="110" mass="11983">MNDLAPELDRTFHALADPNRRAILSAVRHERRAVGEIADALGLSQQIVSHHLKVLRAAGLVTGARSGTRHLFAVRVQGLAVGKGFFDDFWPERLTALKRAVESSAVSSDD</sequence>
<keyword evidence="6" id="KW-1185">Reference proteome</keyword>
<dbReference type="AlphaFoldDB" id="A0A0W8I2M4"/>
<reference evidence="5 6" key="1">
    <citation type="submission" date="2015-12" db="EMBL/GenBank/DDBJ databases">
        <title>Serinicoccus chungangenesis strain CD08_5 genome sequencing and assembly.</title>
        <authorList>
            <person name="Chander A.M."/>
            <person name="Kaur G."/>
            <person name="Nair G.R."/>
            <person name="Dhawan D.K."/>
            <person name="Kochhar R.K."/>
            <person name="Mayilraj S."/>
            <person name="Bhadada S.K."/>
        </authorList>
    </citation>
    <scope>NUCLEOTIDE SEQUENCE [LARGE SCALE GENOMIC DNA]</scope>
    <source>
        <strain evidence="5 6">CD08_5</strain>
    </source>
</reference>
<dbReference type="SUPFAM" id="SSF46785">
    <property type="entry name" value="Winged helix' DNA-binding domain"/>
    <property type="match status" value="1"/>
</dbReference>
<dbReference type="InterPro" id="IPR036388">
    <property type="entry name" value="WH-like_DNA-bd_sf"/>
</dbReference>
<dbReference type="Gene3D" id="1.10.10.10">
    <property type="entry name" value="Winged helix-like DNA-binding domain superfamily/Winged helix DNA-binding domain"/>
    <property type="match status" value="1"/>
</dbReference>
<dbReference type="PRINTS" id="PR00778">
    <property type="entry name" value="HTHARSR"/>
</dbReference>
<dbReference type="InterPro" id="IPR036390">
    <property type="entry name" value="WH_DNA-bd_sf"/>
</dbReference>
<keyword evidence="3" id="KW-0804">Transcription</keyword>
<evidence type="ECO:0000256" key="1">
    <source>
        <dbReference type="ARBA" id="ARBA00023015"/>
    </source>
</evidence>
<dbReference type="PANTHER" id="PTHR33154:SF33">
    <property type="entry name" value="TRANSCRIPTIONAL REPRESSOR SDPR"/>
    <property type="match status" value="1"/>
</dbReference>
<name>A0A0W8I2M4_9MICO</name>
<dbReference type="InterPro" id="IPR051081">
    <property type="entry name" value="HTH_MetalResp_TranReg"/>
</dbReference>
<dbReference type="SMART" id="SM00418">
    <property type="entry name" value="HTH_ARSR"/>
    <property type="match status" value="1"/>
</dbReference>
<dbReference type="EMBL" id="LQBL01000031">
    <property type="protein sequence ID" value="KUG51997.1"/>
    <property type="molecule type" value="Genomic_DNA"/>
</dbReference>
<dbReference type="PROSITE" id="PS50987">
    <property type="entry name" value="HTH_ARSR_2"/>
    <property type="match status" value="1"/>
</dbReference>
<keyword evidence="1" id="KW-0805">Transcription regulation</keyword>
<dbReference type="CDD" id="cd00090">
    <property type="entry name" value="HTH_ARSR"/>
    <property type="match status" value="1"/>
</dbReference>
<dbReference type="InterPro" id="IPR011991">
    <property type="entry name" value="ArsR-like_HTH"/>
</dbReference>
<evidence type="ECO:0000256" key="3">
    <source>
        <dbReference type="ARBA" id="ARBA00023163"/>
    </source>
</evidence>
<gene>
    <name evidence="5" type="ORF">AVL62_08710</name>
</gene>
<keyword evidence="2" id="KW-0238">DNA-binding</keyword>
<protein>
    <submittedName>
        <fullName evidence="5">ArsR family transcriptional regulator</fullName>
    </submittedName>
</protein>
<comment type="caution">
    <text evidence="5">The sequence shown here is derived from an EMBL/GenBank/DDBJ whole genome shotgun (WGS) entry which is preliminary data.</text>
</comment>
<evidence type="ECO:0000256" key="2">
    <source>
        <dbReference type="ARBA" id="ARBA00023125"/>
    </source>
</evidence>
<dbReference type="InterPro" id="IPR001845">
    <property type="entry name" value="HTH_ArsR_DNA-bd_dom"/>
</dbReference>
<dbReference type="RefSeq" id="WP_058892292.1">
    <property type="nucleotide sequence ID" value="NZ_LQBL01000031.1"/>
</dbReference>
<dbReference type="Proteomes" id="UP000054837">
    <property type="component" value="Unassembled WGS sequence"/>
</dbReference>
<evidence type="ECO:0000259" key="4">
    <source>
        <dbReference type="PROSITE" id="PS50987"/>
    </source>
</evidence>
<dbReference type="NCBIfam" id="NF033788">
    <property type="entry name" value="HTH_metalloreg"/>
    <property type="match status" value="1"/>
</dbReference>
<dbReference type="GO" id="GO:0003677">
    <property type="term" value="F:DNA binding"/>
    <property type="evidence" value="ECO:0007669"/>
    <property type="project" value="UniProtKB-KW"/>
</dbReference>